<evidence type="ECO:0000313" key="2">
    <source>
        <dbReference type="EMBL" id="KAH0470423.1"/>
    </source>
</evidence>
<keyword evidence="3" id="KW-1185">Reference proteome</keyword>
<feature type="region of interest" description="Disordered" evidence="1">
    <location>
        <begin position="96"/>
        <end position="124"/>
    </location>
</feature>
<sequence>MIKDDLLVVDIQQDSSWAVINGRGPSCGPQCFLYGMNNVFEAAMLEGVQHSSCGILHLHENIDGPEGEVFIVSYSGSQLDNLTDGLSLDFTFHLNPGTRSETSEGKNHRRSRLVLSESTREQDI</sequence>
<dbReference type="Proteomes" id="UP000775213">
    <property type="component" value="Unassembled WGS sequence"/>
</dbReference>
<proteinExistence type="predicted"/>
<protein>
    <submittedName>
        <fullName evidence="2">Uncharacterized protein</fullName>
    </submittedName>
</protein>
<comment type="caution">
    <text evidence="2">The sequence shown here is derived from an EMBL/GenBank/DDBJ whole genome shotgun (WGS) entry which is preliminary data.</text>
</comment>
<dbReference type="AlphaFoldDB" id="A0AAV7HS36"/>
<gene>
    <name evidence="2" type="ORF">IEQ34_000146</name>
</gene>
<reference evidence="2 3" key="1">
    <citation type="journal article" date="2021" name="Hortic Res">
        <title>Chromosome-scale assembly of the Dendrobium chrysotoxum genome enhances the understanding of orchid evolution.</title>
        <authorList>
            <person name="Zhang Y."/>
            <person name="Zhang G.Q."/>
            <person name="Zhang D."/>
            <person name="Liu X.D."/>
            <person name="Xu X.Y."/>
            <person name="Sun W.H."/>
            <person name="Yu X."/>
            <person name="Zhu X."/>
            <person name="Wang Z.W."/>
            <person name="Zhao X."/>
            <person name="Zhong W.Y."/>
            <person name="Chen H."/>
            <person name="Yin W.L."/>
            <person name="Huang T."/>
            <person name="Niu S.C."/>
            <person name="Liu Z.J."/>
        </authorList>
    </citation>
    <scope>NUCLEOTIDE SEQUENCE [LARGE SCALE GENOMIC DNA]</scope>
    <source>
        <strain evidence="2">Lindl</strain>
    </source>
</reference>
<name>A0AAV7HS36_DENCH</name>
<accession>A0AAV7HS36</accession>
<evidence type="ECO:0000313" key="3">
    <source>
        <dbReference type="Proteomes" id="UP000775213"/>
    </source>
</evidence>
<evidence type="ECO:0000256" key="1">
    <source>
        <dbReference type="SAM" id="MobiDB-lite"/>
    </source>
</evidence>
<organism evidence="2 3">
    <name type="scientific">Dendrobium chrysotoxum</name>
    <name type="common">Orchid</name>
    <dbReference type="NCBI Taxonomy" id="161865"/>
    <lineage>
        <taxon>Eukaryota</taxon>
        <taxon>Viridiplantae</taxon>
        <taxon>Streptophyta</taxon>
        <taxon>Embryophyta</taxon>
        <taxon>Tracheophyta</taxon>
        <taxon>Spermatophyta</taxon>
        <taxon>Magnoliopsida</taxon>
        <taxon>Liliopsida</taxon>
        <taxon>Asparagales</taxon>
        <taxon>Orchidaceae</taxon>
        <taxon>Epidendroideae</taxon>
        <taxon>Malaxideae</taxon>
        <taxon>Dendrobiinae</taxon>
        <taxon>Dendrobium</taxon>
    </lineage>
</organism>
<dbReference type="EMBL" id="JAGFBR010000001">
    <property type="protein sequence ID" value="KAH0470423.1"/>
    <property type="molecule type" value="Genomic_DNA"/>
</dbReference>